<gene>
    <name evidence="4" type="ORF">MGAL_10B045549</name>
</gene>
<dbReference type="PANTHER" id="PTHR24171:SF8">
    <property type="entry name" value="BRCA1-ASSOCIATED RING DOMAIN PROTEIN 1"/>
    <property type="match status" value="1"/>
</dbReference>
<dbReference type="SUPFAM" id="SSF48403">
    <property type="entry name" value="Ankyrin repeat"/>
    <property type="match status" value="1"/>
</dbReference>
<dbReference type="InterPro" id="IPR036770">
    <property type="entry name" value="Ankyrin_rpt-contain_sf"/>
</dbReference>
<keyword evidence="1" id="KW-0677">Repeat</keyword>
<dbReference type="PROSITE" id="PS50088">
    <property type="entry name" value="ANK_REPEAT"/>
    <property type="match status" value="1"/>
</dbReference>
<name>A0A8B6FSC2_MYTGA</name>
<dbReference type="EMBL" id="UYJE01007220">
    <property type="protein sequence ID" value="VDI52807.1"/>
    <property type="molecule type" value="Genomic_DNA"/>
</dbReference>
<dbReference type="Pfam" id="PF12796">
    <property type="entry name" value="Ank_2"/>
    <property type="match status" value="1"/>
</dbReference>
<dbReference type="GO" id="GO:0031436">
    <property type="term" value="C:BRCA1-BARD1 complex"/>
    <property type="evidence" value="ECO:0007669"/>
    <property type="project" value="TreeGrafter"/>
</dbReference>
<feature type="repeat" description="ANK" evidence="3">
    <location>
        <begin position="147"/>
        <end position="179"/>
    </location>
</feature>
<evidence type="ECO:0000256" key="3">
    <source>
        <dbReference type="PROSITE-ProRule" id="PRU00023"/>
    </source>
</evidence>
<evidence type="ECO:0000313" key="4">
    <source>
        <dbReference type="EMBL" id="VDI52807.1"/>
    </source>
</evidence>
<dbReference type="InterPro" id="IPR036860">
    <property type="entry name" value="SH2_dom_sf"/>
</dbReference>
<dbReference type="GO" id="GO:0085020">
    <property type="term" value="P:protein K6-linked ubiquitination"/>
    <property type="evidence" value="ECO:0007669"/>
    <property type="project" value="TreeGrafter"/>
</dbReference>
<keyword evidence="2 3" id="KW-0040">ANK repeat</keyword>
<dbReference type="PANTHER" id="PTHR24171">
    <property type="entry name" value="ANKYRIN REPEAT DOMAIN-CONTAINING PROTEIN 39-RELATED"/>
    <property type="match status" value="1"/>
</dbReference>
<dbReference type="InterPro" id="IPR002110">
    <property type="entry name" value="Ankyrin_rpt"/>
</dbReference>
<dbReference type="GO" id="GO:0070531">
    <property type="term" value="C:BRCA1-A complex"/>
    <property type="evidence" value="ECO:0007669"/>
    <property type="project" value="TreeGrafter"/>
</dbReference>
<feature type="non-terminal residue" evidence="4">
    <location>
        <position position="1"/>
    </location>
</feature>
<comment type="caution">
    <text evidence="4">The sequence shown here is derived from an EMBL/GenBank/DDBJ whole genome shotgun (WGS) entry which is preliminary data.</text>
</comment>
<dbReference type="Gene3D" id="1.25.40.20">
    <property type="entry name" value="Ankyrin repeat-containing domain"/>
    <property type="match status" value="1"/>
</dbReference>
<evidence type="ECO:0000256" key="1">
    <source>
        <dbReference type="ARBA" id="ARBA00022737"/>
    </source>
</evidence>
<proteinExistence type="predicted"/>
<dbReference type="OrthoDB" id="535945at2759"/>
<organism evidence="4 5">
    <name type="scientific">Mytilus galloprovincialis</name>
    <name type="common">Mediterranean mussel</name>
    <dbReference type="NCBI Taxonomy" id="29158"/>
    <lineage>
        <taxon>Eukaryota</taxon>
        <taxon>Metazoa</taxon>
        <taxon>Spiralia</taxon>
        <taxon>Lophotrochozoa</taxon>
        <taxon>Mollusca</taxon>
        <taxon>Bivalvia</taxon>
        <taxon>Autobranchia</taxon>
        <taxon>Pteriomorphia</taxon>
        <taxon>Mytilida</taxon>
        <taxon>Mytiloidea</taxon>
        <taxon>Mytilidae</taxon>
        <taxon>Mytilinae</taxon>
        <taxon>Mytilus</taxon>
    </lineage>
</organism>
<dbReference type="Proteomes" id="UP000596742">
    <property type="component" value="Unassembled WGS sequence"/>
</dbReference>
<keyword evidence="5" id="KW-1185">Reference proteome</keyword>
<dbReference type="SMART" id="SM00248">
    <property type="entry name" value="ANK"/>
    <property type="match status" value="2"/>
</dbReference>
<accession>A0A8B6FSC2</accession>
<reference evidence="4" key="1">
    <citation type="submission" date="2018-11" db="EMBL/GenBank/DDBJ databases">
        <authorList>
            <person name="Alioto T."/>
            <person name="Alioto T."/>
        </authorList>
    </citation>
    <scope>NUCLEOTIDE SEQUENCE</scope>
</reference>
<dbReference type="GO" id="GO:0004842">
    <property type="term" value="F:ubiquitin-protein transferase activity"/>
    <property type="evidence" value="ECO:0007669"/>
    <property type="project" value="TreeGrafter"/>
</dbReference>
<sequence length="186" mass="21138">MSNEEENDTIYANEDITKVANISKLLQNFHIDKLLENDKKEIERLDENVKWYHKKIPRDTAEQLLKEGLAHTNMDGLDKLVTHYQSSPNGLITQLTQHCCAEIPPNKARQLGQTNVLHRAVVEGIADQVRKILNHRLCPDINAKTSWGSTCLHDAANYGFEEIVKILIEKEADVEMIDKAGFTALH</sequence>
<evidence type="ECO:0000256" key="2">
    <source>
        <dbReference type="ARBA" id="ARBA00023043"/>
    </source>
</evidence>
<evidence type="ECO:0000313" key="5">
    <source>
        <dbReference type="Proteomes" id="UP000596742"/>
    </source>
</evidence>
<protein>
    <submittedName>
        <fullName evidence="4">Uncharacterized protein</fullName>
    </submittedName>
</protein>
<dbReference type="SUPFAM" id="SSF55550">
    <property type="entry name" value="SH2 domain"/>
    <property type="match status" value="1"/>
</dbReference>
<dbReference type="AlphaFoldDB" id="A0A8B6FSC2"/>
<dbReference type="PROSITE" id="PS50297">
    <property type="entry name" value="ANK_REP_REGION"/>
    <property type="match status" value="1"/>
</dbReference>